<reference evidence="3 4" key="1">
    <citation type="submission" date="2019-09" db="EMBL/GenBank/DDBJ databases">
        <title>Characterization of the phylogenetic diversity of two novel species belonging to the genus Bifidobacterium: Bifidobacterium cebidarum sp. nov. and Bifidobacterium leontopitheci sp. nov.</title>
        <authorList>
            <person name="Lugli G.A."/>
            <person name="Duranti S."/>
            <person name="Milani C."/>
            <person name="Turroni F."/>
            <person name="Ventura M."/>
        </authorList>
    </citation>
    <scope>NUCLEOTIDE SEQUENCE [LARGE SCALE GENOMIC DNA]</scope>
    <source>
        <strain evidence="3 4">DSM 100238</strain>
    </source>
</reference>
<feature type="region of interest" description="Disordered" evidence="1">
    <location>
        <begin position="12"/>
        <end position="36"/>
    </location>
</feature>
<feature type="compositionally biased region" description="Polar residues" evidence="1">
    <location>
        <begin position="18"/>
        <end position="34"/>
    </location>
</feature>
<comment type="caution">
    <text evidence="3">The sequence shown here is derived from an EMBL/GenBank/DDBJ whole genome shotgun (WGS) entry which is preliminary data.</text>
</comment>
<dbReference type="NCBIfam" id="TIGR00526">
    <property type="entry name" value="folB_dom"/>
    <property type="match status" value="1"/>
</dbReference>
<protein>
    <submittedName>
        <fullName evidence="3">2-amino-4-hydroxy-6-hydroxymethyldihydropteridin e pyrophosphokinase</fullName>
    </submittedName>
</protein>
<dbReference type="SUPFAM" id="SSF55083">
    <property type="entry name" value="6-hydroxymethyl-7,8-dihydropterin pyrophosphokinase, HPPK"/>
    <property type="match status" value="1"/>
</dbReference>
<dbReference type="InterPro" id="IPR006157">
    <property type="entry name" value="FolB_dom"/>
</dbReference>
<evidence type="ECO:0000256" key="1">
    <source>
        <dbReference type="SAM" id="MobiDB-lite"/>
    </source>
</evidence>
<feature type="domain" description="Dihydroneopterin aldolase/epimerase" evidence="2">
    <location>
        <begin position="45"/>
        <end position="135"/>
    </location>
</feature>
<dbReference type="Gene3D" id="3.30.1130.10">
    <property type="match status" value="1"/>
</dbReference>
<evidence type="ECO:0000313" key="3">
    <source>
        <dbReference type="EMBL" id="KAB8300780.1"/>
    </source>
</evidence>
<gene>
    <name evidence="3" type="ORF">DSM100238_0507</name>
</gene>
<feature type="compositionally biased region" description="Basic and acidic residues" evidence="1">
    <location>
        <begin position="159"/>
        <end position="176"/>
    </location>
</feature>
<dbReference type="InterPro" id="IPR035907">
    <property type="entry name" value="Hppk_sf"/>
</dbReference>
<dbReference type="GO" id="GO:0016301">
    <property type="term" value="F:kinase activity"/>
    <property type="evidence" value="ECO:0007669"/>
    <property type="project" value="UniProtKB-KW"/>
</dbReference>
<evidence type="ECO:0000313" key="4">
    <source>
        <dbReference type="Proteomes" id="UP000440041"/>
    </source>
</evidence>
<organism evidence="3 4">
    <name type="scientific">Bifidobacterium apri</name>
    <dbReference type="NCBI Taxonomy" id="1769423"/>
    <lineage>
        <taxon>Bacteria</taxon>
        <taxon>Bacillati</taxon>
        <taxon>Actinomycetota</taxon>
        <taxon>Actinomycetes</taxon>
        <taxon>Bifidobacteriales</taxon>
        <taxon>Bifidobacteriaceae</taxon>
        <taxon>Bifidobacterium</taxon>
    </lineage>
</organism>
<name>A0A6A2VW79_9BIFI</name>
<dbReference type="AlphaFoldDB" id="A0A6A2VW79"/>
<sequence>MDSIRLTGIRAAAGQGGSPSVSSHAGRSSHTGRFSQYPDVPRWRDLRADVTIAFDLREAIADDDITETVDYAQLTDRVRQVMASSAYDCALLETIAGRIAQAVLLSHRVQCVDVVLHCGQPSDADVDEIAVAIHRLADDSSHDSATPAAQASGSMPRQGRGDHDDGRHDDGQRDGSQHNAQGDQAESAQTPMRQPSHAVIAMHGENGDGERLMRAAVVALDSVPGNQVTGISPLYHVSAIDGPDSLSAVVLVDTRLNLPALSHLLASISDKHRDALTLRAITMWSDANDGRHEHIGWQEAKSMASILAPWMDIEPDARFDGDPLSYLLALAPDATRVGLLSDSWIVGGLQ</sequence>
<feature type="compositionally biased region" description="Polar residues" evidence="1">
    <location>
        <begin position="143"/>
        <end position="155"/>
    </location>
</feature>
<dbReference type="InterPro" id="IPR043133">
    <property type="entry name" value="GTP-CH-I_C/QueF"/>
</dbReference>
<dbReference type="SMART" id="SM00905">
    <property type="entry name" value="FolB"/>
    <property type="match status" value="1"/>
</dbReference>
<dbReference type="GO" id="GO:0004150">
    <property type="term" value="F:dihydroneopterin aldolase activity"/>
    <property type="evidence" value="ECO:0007669"/>
    <property type="project" value="InterPro"/>
</dbReference>
<dbReference type="SUPFAM" id="SSF55620">
    <property type="entry name" value="Tetrahydrobiopterin biosynthesis enzymes-like"/>
    <property type="match status" value="1"/>
</dbReference>
<proteinExistence type="predicted"/>
<keyword evidence="3" id="KW-0418">Kinase</keyword>
<accession>A0A6A2VW79</accession>
<dbReference type="EMBL" id="WBSO01000002">
    <property type="protein sequence ID" value="KAB8300780.1"/>
    <property type="molecule type" value="Genomic_DNA"/>
</dbReference>
<evidence type="ECO:0000259" key="2">
    <source>
        <dbReference type="SMART" id="SM00905"/>
    </source>
</evidence>
<dbReference type="OrthoDB" id="9808041at2"/>
<dbReference type="Proteomes" id="UP000440041">
    <property type="component" value="Unassembled WGS sequence"/>
</dbReference>
<keyword evidence="4" id="KW-1185">Reference proteome</keyword>
<dbReference type="GO" id="GO:0006760">
    <property type="term" value="P:folic acid-containing compound metabolic process"/>
    <property type="evidence" value="ECO:0007669"/>
    <property type="project" value="InterPro"/>
</dbReference>
<dbReference type="Pfam" id="PF02152">
    <property type="entry name" value="FolB"/>
    <property type="match status" value="1"/>
</dbReference>
<feature type="compositionally biased region" description="Polar residues" evidence="1">
    <location>
        <begin position="177"/>
        <end position="193"/>
    </location>
</feature>
<dbReference type="RefSeq" id="WP_152355146.1">
    <property type="nucleotide sequence ID" value="NZ_JBHLXF010000006.1"/>
</dbReference>
<feature type="region of interest" description="Disordered" evidence="1">
    <location>
        <begin position="138"/>
        <end position="194"/>
    </location>
</feature>
<keyword evidence="3" id="KW-0808">Transferase</keyword>